<keyword evidence="9" id="KW-1185">Reference proteome</keyword>
<comment type="subcellular location">
    <subcellularLocation>
        <location evidence="1">Cytoplasm</location>
    </subcellularLocation>
</comment>
<proteinExistence type="inferred from homology"/>
<dbReference type="GO" id="GO:0032259">
    <property type="term" value="P:methylation"/>
    <property type="evidence" value="ECO:0007669"/>
    <property type="project" value="UniProtKB-KW"/>
</dbReference>
<dbReference type="Gene3D" id="3.40.50.150">
    <property type="entry name" value="Vaccinia Virus protein VP39"/>
    <property type="match status" value="1"/>
</dbReference>
<evidence type="ECO:0000256" key="2">
    <source>
        <dbReference type="ARBA" id="ARBA00005369"/>
    </source>
</evidence>
<keyword evidence="4" id="KW-0963">Cytoplasm</keyword>
<sequence length="269" mass="29696">MMPQMPLAKQVRDTHADEKTLPETAHAQKVLATRAELLRDNWPVDDDVVHAMAGVDLNAIFQCLERNRAKEPAWKPAYAKYLDDSRVAHLEQGGYVFENLSVYMVLLQLLSPALHHPGARVLDVGCGTGFLTAALATMIAERSGHVEAIDIFQRQVEHAERDIRECLPHLLPFCSFQVANGWEYRCEECFDAIAVAAQCDHPPENLVRLLKPNGILVCPVGPVVPIDSKHPGRFQPYWMVKMGPVAGAAPAFSGRAGPISVNFLPLLPP</sequence>
<keyword evidence="7" id="KW-0949">S-adenosyl-L-methionine</keyword>
<dbReference type="GO" id="GO:0004719">
    <property type="term" value="F:protein-L-isoaspartate (D-aspartate) O-methyltransferase activity"/>
    <property type="evidence" value="ECO:0007669"/>
    <property type="project" value="UniProtKB-EC"/>
</dbReference>
<evidence type="ECO:0000256" key="5">
    <source>
        <dbReference type="ARBA" id="ARBA00022603"/>
    </source>
</evidence>
<dbReference type="Proteomes" id="UP000186817">
    <property type="component" value="Unassembled WGS sequence"/>
</dbReference>
<evidence type="ECO:0000256" key="3">
    <source>
        <dbReference type="ARBA" id="ARBA00011890"/>
    </source>
</evidence>
<evidence type="ECO:0000313" key="9">
    <source>
        <dbReference type="Proteomes" id="UP000186817"/>
    </source>
</evidence>
<dbReference type="PANTHER" id="PTHR11579">
    <property type="entry name" value="PROTEIN-L-ISOASPARTATE O-METHYLTRANSFERASE"/>
    <property type="match status" value="1"/>
</dbReference>
<accession>A0A1Q9ELB9</accession>
<name>A0A1Q9ELB9_SYMMI</name>
<comment type="caution">
    <text evidence="8">The sequence shown here is derived from an EMBL/GenBank/DDBJ whole genome shotgun (WGS) entry which is preliminary data.</text>
</comment>
<keyword evidence="6 8" id="KW-0808">Transferase</keyword>
<evidence type="ECO:0000256" key="1">
    <source>
        <dbReference type="ARBA" id="ARBA00004496"/>
    </source>
</evidence>
<dbReference type="OrthoDB" id="73890at2759"/>
<comment type="similarity">
    <text evidence="2">Belongs to the methyltransferase superfamily. L-isoaspartyl/D-aspartyl protein methyltransferase family.</text>
</comment>
<dbReference type="PANTHER" id="PTHR11579:SF0">
    <property type="entry name" value="PROTEIN-L-ISOASPARTATE(D-ASPARTATE) O-METHYLTRANSFERASE"/>
    <property type="match status" value="1"/>
</dbReference>
<evidence type="ECO:0000313" key="8">
    <source>
        <dbReference type="EMBL" id="OLQ08187.1"/>
    </source>
</evidence>
<gene>
    <name evidence="8" type="primary">PCMT1</name>
    <name evidence="8" type="ORF">AK812_SmicGene8322</name>
</gene>
<dbReference type="InterPro" id="IPR000682">
    <property type="entry name" value="PCMT"/>
</dbReference>
<dbReference type="Pfam" id="PF01135">
    <property type="entry name" value="PCMT"/>
    <property type="match status" value="1"/>
</dbReference>
<dbReference type="EMBL" id="LSRX01000122">
    <property type="protein sequence ID" value="OLQ08187.1"/>
    <property type="molecule type" value="Genomic_DNA"/>
</dbReference>
<protein>
    <recommendedName>
        <fullName evidence="3">protein-L-isoaspartate(D-aspartate) O-methyltransferase</fullName>
        <ecNumber evidence="3">2.1.1.77</ecNumber>
    </recommendedName>
</protein>
<evidence type="ECO:0000256" key="7">
    <source>
        <dbReference type="ARBA" id="ARBA00022691"/>
    </source>
</evidence>
<dbReference type="InterPro" id="IPR029063">
    <property type="entry name" value="SAM-dependent_MTases_sf"/>
</dbReference>
<dbReference type="CDD" id="cd02440">
    <property type="entry name" value="AdoMet_MTases"/>
    <property type="match status" value="1"/>
</dbReference>
<organism evidence="8 9">
    <name type="scientific">Symbiodinium microadriaticum</name>
    <name type="common">Dinoflagellate</name>
    <name type="synonym">Zooxanthella microadriatica</name>
    <dbReference type="NCBI Taxonomy" id="2951"/>
    <lineage>
        <taxon>Eukaryota</taxon>
        <taxon>Sar</taxon>
        <taxon>Alveolata</taxon>
        <taxon>Dinophyceae</taxon>
        <taxon>Suessiales</taxon>
        <taxon>Symbiodiniaceae</taxon>
        <taxon>Symbiodinium</taxon>
    </lineage>
</organism>
<dbReference type="GO" id="GO:0005737">
    <property type="term" value="C:cytoplasm"/>
    <property type="evidence" value="ECO:0007669"/>
    <property type="project" value="UniProtKB-SubCell"/>
</dbReference>
<evidence type="ECO:0000256" key="4">
    <source>
        <dbReference type="ARBA" id="ARBA00022490"/>
    </source>
</evidence>
<dbReference type="SUPFAM" id="SSF53335">
    <property type="entry name" value="S-adenosyl-L-methionine-dependent methyltransferases"/>
    <property type="match status" value="1"/>
</dbReference>
<dbReference type="AlphaFoldDB" id="A0A1Q9ELB9"/>
<keyword evidence="5 8" id="KW-0489">Methyltransferase</keyword>
<evidence type="ECO:0000256" key="6">
    <source>
        <dbReference type="ARBA" id="ARBA00022679"/>
    </source>
</evidence>
<dbReference type="EC" id="2.1.1.77" evidence="3"/>
<reference evidence="8 9" key="1">
    <citation type="submission" date="2016-02" db="EMBL/GenBank/DDBJ databases">
        <title>Genome analysis of coral dinoflagellate symbionts highlights evolutionary adaptations to a symbiotic lifestyle.</title>
        <authorList>
            <person name="Aranda M."/>
            <person name="Li Y."/>
            <person name="Liew Y.J."/>
            <person name="Baumgarten S."/>
            <person name="Simakov O."/>
            <person name="Wilson M."/>
            <person name="Piel J."/>
            <person name="Ashoor H."/>
            <person name="Bougouffa S."/>
            <person name="Bajic V.B."/>
            <person name="Ryu T."/>
            <person name="Ravasi T."/>
            <person name="Bayer T."/>
            <person name="Micklem G."/>
            <person name="Kim H."/>
            <person name="Bhak J."/>
            <person name="Lajeunesse T.C."/>
            <person name="Voolstra C.R."/>
        </authorList>
    </citation>
    <scope>NUCLEOTIDE SEQUENCE [LARGE SCALE GENOMIC DNA]</scope>
    <source>
        <strain evidence="8 9">CCMP2467</strain>
    </source>
</reference>